<evidence type="ECO:0000256" key="1">
    <source>
        <dbReference type="ARBA" id="ARBA00022612"/>
    </source>
</evidence>
<dbReference type="Proteomes" id="UP000190322">
    <property type="component" value="Unassembled WGS sequence"/>
</dbReference>
<organism evidence="5 6">
    <name type="scientific">Moraxella canis</name>
    <dbReference type="NCBI Taxonomy" id="90239"/>
    <lineage>
        <taxon>Bacteria</taxon>
        <taxon>Pseudomonadati</taxon>
        <taxon>Pseudomonadota</taxon>
        <taxon>Gammaproteobacteria</taxon>
        <taxon>Moraxellales</taxon>
        <taxon>Moraxellaceae</taxon>
        <taxon>Moraxella</taxon>
    </lineage>
</organism>
<dbReference type="EMBL" id="MUXT01000006">
    <property type="protein sequence ID" value="OOR83906.1"/>
    <property type="molecule type" value="Genomic_DNA"/>
</dbReference>
<reference evidence="5 6" key="1">
    <citation type="submission" date="2017-02" db="EMBL/GenBank/DDBJ databases">
        <title>Draft genome sequence of Moraxella canis CCUG 8415A type strain.</title>
        <authorList>
            <person name="Engstrom-Jakobsson H."/>
            <person name="Salva-Serra F."/>
            <person name="Thorell K."/>
            <person name="Gonzales-Siles L."/>
            <person name="Karlsson R."/>
            <person name="Boulund F."/>
            <person name="Engstrand L."/>
            <person name="Moore E."/>
        </authorList>
    </citation>
    <scope>NUCLEOTIDE SEQUENCE [LARGE SCALE GENOMIC DNA]</scope>
    <source>
        <strain evidence="5 6">CCUG 8415A</strain>
    </source>
</reference>
<dbReference type="GO" id="GO:0008233">
    <property type="term" value="F:peptidase activity"/>
    <property type="evidence" value="ECO:0007669"/>
    <property type="project" value="UniProtKB-KW"/>
</dbReference>
<evidence type="ECO:0000256" key="2">
    <source>
        <dbReference type="ARBA" id="ARBA00022670"/>
    </source>
</evidence>
<evidence type="ECO:0000256" key="3">
    <source>
        <dbReference type="ARBA" id="ARBA00022801"/>
    </source>
</evidence>
<evidence type="ECO:0000313" key="6">
    <source>
        <dbReference type="Proteomes" id="UP000190322"/>
    </source>
</evidence>
<dbReference type="AlphaFoldDB" id="A0A1S9ZKD2"/>
<name>A0A1S9ZKD2_9GAMM</name>
<evidence type="ECO:0000259" key="4">
    <source>
        <dbReference type="Pfam" id="PF04586"/>
    </source>
</evidence>
<protein>
    <recommendedName>
        <fullName evidence="4">Prohead serine protease domain-containing protein</fullName>
    </recommendedName>
</protein>
<accession>A0A1S9ZKD2</accession>
<sequence length="242" mass="27425">MSTTKKPACRSQMRRDLPVRLLPMNDSNIRFVQGKNPRATYQFTGYAVKWDSVNTYGEQFARGAFAELISQVKAQVKSVYMYYNHGWRDFVDTPIRRRIGKWVRLEEDDIGLKVTGELTANLAIAEDVKAMMAHGTIDGLSICFYPVAPMDYDEQDDRIIIKRADLYEISIVDEPSDRAARIESDHSIDAIESEADATRMLSAFGMSEAQARSFIGKLDDILHPEPSQEVESLTRALAHLEL</sequence>
<dbReference type="Pfam" id="PF04586">
    <property type="entry name" value="Peptidase_S78"/>
    <property type="match status" value="1"/>
</dbReference>
<dbReference type="NCBIfam" id="TIGR01543">
    <property type="entry name" value="proheadase_HK97"/>
    <property type="match status" value="1"/>
</dbReference>
<comment type="caution">
    <text evidence="5">The sequence shown here is derived from an EMBL/GenBank/DDBJ whole genome shotgun (WGS) entry which is preliminary data.</text>
</comment>
<proteinExistence type="predicted"/>
<keyword evidence="3" id="KW-0378">Hydrolase</keyword>
<feature type="domain" description="Prohead serine protease" evidence="4">
    <location>
        <begin position="40"/>
        <end position="192"/>
    </location>
</feature>
<dbReference type="GO" id="GO:0006508">
    <property type="term" value="P:proteolysis"/>
    <property type="evidence" value="ECO:0007669"/>
    <property type="project" value="UniProtKB-KW"/>
</dbReference>
<evidence type="ECO:0000313" key="5">
    <source>
        <dbReference type="EMBL" id="OOR83906.1"/>
    </source>
</evidence>
<dbReference type="InterPro" id="IPR006433">
    <property type="entry name" value="Prohead_protease"/>
</dbReference>
<keyword evidence="1" id="KW-1188">Viral release from host cell</keyword>
<gene>
    <name evidence="5" type="ORF">B0180_05550</name>
</gene>
<dbReference type="RefSeq" id="WP_233424935.1">
    <property type="nucleotide sequence ID" value="NZ_MUXT01000006.1"/>
</dbReference>
<dbReference type="InterPro" id="IPR054613">
    <property type="entry name" value="Peptidase_S78_dom"/>
</dbReference>
<keyword evidence="2" id="KW-0645">Protease</keyword>